<evidence type="ECO:0000259" key="2">
    <source>
        <dbReference type="Pfam" id="PF18962"/>
    </source>
</evidence>
<dbReference type="Proteomes" id="UP000544054">
    <property type="component" value="Unassembled WGS sequence"/>
</dbReference>
<name>A0A7Y0FRF6_9FLAO</name>
<sequence>MKGLKCIEWTKIYSSEGKLIQQNSANSKIDVSSLSKGGHFLEIKSQQGLSRHQFIKESY</sequence>
<evidence type="ECO:0000313" key="3">
    <source>
        <dbReference type="EMBL" id="NML70167.1"/>
    </source>
</evidence>
<accession>A0A7Y0FRF6</accession>
<keyword evidence="4" id="KW-1185">Reference proteome</keyword>
<evidence type="ECO:0000256" key="1">
    <source>
        <dbReference type="ARBA" id="ARBA00022729"/>
    </source>
</evidence>
<dbReference type="Pfam" id="PF18962">
    <property type="entry name" value="Por_Secre_tail"/>
    <property type="match status" value="1"/>
</dbReference>
<organism evidence="3 4">
    <name type="scientific">Chryseobacterium antibioticum</name>
    <dbReference type="NCBI Taxonomy" id="2728847"/>
    <lineage>
        <taxon>Bacteria</taxon>
        <taxon>Pseudomonadati</taxon>
        <taxon>Bacteroidota</taxon>
        <taxon>Flavobacteriia</taxon>
        <taxon>Flavobacteriales</taxon>
        <taxon>Weeksellaceae</taxon>
        <taxon>Chryseobacterium group</taxon>
        <taxon>Chryseobacterium</taxon>
    </lineage>
</organism>
<evidence type="ECO:0000313" key="4">
    <source>
        <dbReference type="Proteomes" id="UP000544054"/>
    </source>
</evidence>
<protein>
    <submittedName>
        <fullName evidence="3">T9SS type A sorting domain-containing protein</fullName>
    </submittedName>
</protein>
<comment type="caution">
    <text evidence="3">The sequence shown here is derived from an EMBL/GenBank/DDBJ whole genome shotgun (WGS) entry which is preliminary data.</text>
</comment>
<gene>
    <name evidence="3" type="ORF">HHL23_10200</name>
</gene>
<dbReference type="EMBL" id="JABBGI010000011">
    <property type="protein sequence ID" value="NML70167.1"/>
    <property type="molecule type" value="Genomic_DNA"/>
</dbReference>
<proteinExistence type="predicted"/>
<dbReference type="InterPro" id="IPR026444">
    <property type="entry name" value="Secre_tail"/>
</dbReference>
<dbReference type="NCBIfam" id="TIGR04183">
    <property type="entry name" value="Por_Secre_tail"/>
    <property type="match status" value="1"/>
</dbReference>
<keyword evidence="1" id="KW-0732">Signal</keyword>
<reference evidence="3 4" key="1">
    <citation type="submission" date="2020-04" db="EMBL/GenBank/DDBJ databases">
        <title>Chryseobacterium sp. RP-3-3 sp. nov., isolated from Jeju soil.</title>
        <authorList>
            <person name="Dahal R.H."/>
        </authorList>
    </citation>
    <scope>NUCLEOTIDE SEQUENCE [LARGE SCALE GENOMIC DNA]</scope>
    <source>
        <strain evidence="3 4">RP-3-3</strain>
    </source>
</reference>
<feature type="domain" description="Secretion system C-terminal sorting" evidence="2">
    <location>
        <begin position="10"/>
        <end position="50"/>
    </location>
</feature>
<dbReference type="AlphaFoldDB" id="A0A7Y0FRF6"/>